<dbReference type="KEGG" id="ztr:MYCGRDRAFT_109968"/>
<name>F9XDX2_ZYMTI</name>
<dbReference type="GeneID" id="13401725"/>
<dbReference type="Proteomes" id="UP000008062">
    <property type="component" value="Chromosome 6"/>
</dbReference>
<dbReference type="GO" id="GO:0070449">
    <property type="term" value="C:elongin complex"/>
    <property type="evidence" value="ECO:0007669"/>
    <property type="project" value="InterPro"/>
</dbReference>
<proteinExistence type="predicted"/>
<dbReference type="OMA" id="DCWYDVY"/>
<dbReference type="PANTHER" id="PTHR15141">
    <property type="entry name" value="TRANSCRIPTION ELONGATION FACTOR B POLYPEPTIDE 3"/>
    <property type="match status" value="1"/>
</dbReference>
<protein>
    <recommendedName>
        <fullName evidence="4">RNA polymerase II transcription factor SIII subunit A</fullName>
    </recommendedName>
</protein>
<dbReference type="InterPro" id="IPR051870">
    <property type="entry name" value="Elongin-A_domain"/>
</dbReference>
<organism evidence="2 3">
    <name type="scientific">Zymoseptoria tritici (strain CBS 115943 / IPO323)</name>
    <name type="common">Speckled leaf blotch fungus</name>
    <name type="synonym">Septoria tritici</name>
    <dbReference type="NCBI Taxonomy" id="336722"/>
    <lineage>
        <taxon>Eukaryota</taxon>
        <taxon>Fungi</taxon>
        <taxon>Dikarya</taxon>
        <taxon>Ascomycota</taxon>
        <taxon>Pezizomycotina</taxon>
        <taxon>Dothideomycetes</taxon>
        <taxon>Dothideomycetidae</taxon>
        <taxon>Mycosphaerellales</taxon>
        <taxon>Mycosphaerellaceae</taxon>
        <taxon>Zymoseptoria</taxon>
    </lineage>
</organism>
<feature type="region of interest" description="Disordered" evidence="1">
    <location>
        <begin position="304"/>
        <end position="375"/>
    </location>
</feature>
<dbReference type="VEuPathDB" id="FungiDB:ZTRI_6.553"/>
<evidence type="ECO:0008006" key="4">
    <source>
        <dbReference type="Google" id="ProtNLM"/>
    </source>
</evidence>
<gene>
    <name evidence="2" type="ORF">MYCGRDRAFT_109968</name>
</gene>
<evidence type="ECO:0000313" key="2">
    <source>
        <dbReference type="EMBL" id="EGP86724.1"/>
    </source>
</evidence>
<dbReference type="STRING" id="336722.F9XDX2"/>
<accession>F9XDX2</accession>
<dbReference type="PANTHER" id="PTHR15141:SF76">
    <property type="entry name" value="TRANSCRIPTION ELONGATION FACTOR B POLYPEPTIDE 3"/>
    <property type="match status" value="1"/>
</dbReference>
<dbReference type="RefSeq" id="XP_003851748.1">
    <property type="nucleotide sequence ID" value="XM_003851700.1"/>
</dbReference>
<dbReference type="Pfam" id="PF06881">
    <property type="entry name" value="Elongin_A"/>
    <property type="match status" value="1"/>
</dbReference>
<dbReference type="InParanoid" id="F9XDX2"/>
<evidence type="ECO:0000256" key="1">
    <source>
        <dbReference type="SAM" id="MobiDB-lite"/>
    </source>
</evidence>
<dbReference type="GO" id="GO:0006368">
    <property type="term" value="P:transcription elongation by RNA polymerase II"/>
    <property type="evidence" value="ECO:0007669"/>
    <property type="project" value="InterPro"/>
</dbReference>
<dbReference type="HOGENOM" id="CLU_738121_0_0_1"/>
<dbReference type="eggNOG" id="ENOG502SQF2">
    <property type="taxonomic scope" value="Eukaryota"/>
</dbReference>
<evidence type="ECO:0000313" key="3">
    <source>
        <dbReference type="Proteomes" id="UP000008062"/>
    </source>
</evidence>
<sequence>MPTSKPAPISQPLPTPNPTPTLFEMAIRTLQRNVDAITDIADMPYEVAEGFLKSIHQPQQLRALEVKCPQIADADADLWKKFIARDIADYKKKWIEPKNPRSWWKVYRKLTKDQELLQSAQEDALRKSLVSASVSKTEHSATFVPSVVPFAGTITDARVCADARARARTANNGGRPWQASASKNGLSAIGNIRRQTAEAARNRAVATRQPMRGPDSASKLAAGKQQIRHVPTTMMEANHRIQPRKLLPHEQAIMADHQRYSKDVIIRAPARAGARNGTASTAAMAIAAAEQKKREGNEAKLRALTTSAAPKAKEAQLQREVKSSPSRMAPPPAAAISPNQKATSPPVATPSQQAGVLKRKRPANDSIFAPKKVKK</sequence>
<dbReference type="InterPro" id="IPR010684">
    <property type="entry name" value="RNA_pol_II_trans_fac_SIII_A"/>
</dbReference>
<feature type="region of interest" description="Disordered" evidence="1">
    <location>
        <begin position="203"/>
        <end position="222"/>
    </location>
</feature>
<keyword evidence="3" id="KW-1185">Reference proteome</keyword>
<dbReference type="OrthoDB" id="21513at2759"/>
<dbReference type="EMBL" id="CM001201">
    <property type="protein sequence ID" value="EGP86724.1"/>
    <property type="molecule type" value="Genomic_DNA"/>
</dbReference>
<feature type="compositionally biased region" description="Basic and acidic residues" evidence="1">
    <location>
        <begin position="311"/>
        <end position="322"/>
    </location>
</feature>
<dbReference type="Gene3D" id="6.10.250.3180">
    <property type="match status" value="1"/>
</dbReference>
<dbReference type="AlphaFoldDB" id="F9XDX2"/>
<reference evidence="2 3" key="1">
    <citation type="journal article" date="2011" name="PLoS Genet.">
        <title>Finished genome of the fungal wheat pathogen Mycosphaerella graminicola reveals dispensome structure, chromosome plasticity, and stealth pathogenesis.</title>
        <authorList>
            <person name="Goodwin S.B."/>
            <person name="Ben M'barek S."/>
            <person name="Dhillon B."/>
            <person name="Wittenberg A.H.J."/>
            <person name="Crane C.F."/>
            <person name="Hane J.K."/>
            <person name="Foster A.J."/>
            <person name="Van der Lee T.A.J."/>
            <person name="Grimwood J."/>
            <person name="Aerts A."/>
            <person name="Antoniw J."/>
            <person name="Bailey A."/>
            <person name="Bluhm B."/>
            <person name="Bowler J."/>
            <person name="Bristow J."/>
            <person name="van der Burgt A."/>
            <person name="Canto-Canche B."/>
            <person name="Churchill A.C.L."/>
            <person name="Conde-Ferraez L."/>
            <person name="Cools H.J."/>
            <person name="Coutinho P.M."/>
            <person name="Csukai M."/>
            <person name="Dehal P."/>
            <person name="De Wit P."/>
            <person name="Donzelli B."/>
            <person name="van de Geest H.C."/>
            <person name="van Ham R.C.H.J."/>
            <person name="Hammond-Kosack K.E."/>
            <person name="Henrissat B."/>
            <person name="Kilian A."/>
            <person name="Kobayashi A.K."/>
            <person name="Koopmann E."/>
            <person name="Kourmpetis Y."/>
            <person name="Kuzniar A."/>
            <person name="Lindquist E."/>
            <person name="Lombard V."/>
            <person name="Maliepaard C."/>
            <person name="Martins N."/>
            <person name="Mehrabi R."/>
            <person name="Nap J.P.H."/>
            <person name="Ponomarenko A."/>
            <person name="Rudd J.J."/>
            <person name="Salamov A."/>
            <person name="Schmutz J."/>
            <person name="Schouten H.J."/>
            <person name="Shapiro H."/>
            <person name="Stergiopoulos I."/>
            <person name="Torriani S.F.F."/>
            <person name="Tu H."/>
            <person name="de Vries R.P."/>
            <person name="Waalwijk C."/>
            <person name="Ware S.B."/>
            <person name="Wiebenga A."/>
            <person name="Zwiers L.-H."/>
            <person name="Oliver R.P."/>
            <person name="Grigoriev I.V."/>
            <person name="Kema G.H.J."/>
        </authorList>
    </citation>
    <scope>NUCLEOTIDE SEQUENCE [LARGE SCALE GENOMIC DNA]</scope>
    <source>
        <strain evidence="3">CBS 115943 / IPO323</strain>
    </source>
</reference>